<dbReference type="EMBL" id="JAIWYP010000006">
    <property type="protein sequence ID" value="KAH3804937.1"/>
    <property type="molecule type" value="Genomic_DNA"/>
</dbReference>
<reference evidence="2" key="1">
    <citation type="journal article" date="2019" name="bioRxiv">
        <title>The Genome of the Zebra Mussel, Dreissena polymorpha: A Resource for Invasive Species Research.</title>
        <authorList>
            <person name="McCartney M.A."/>
            <person name="Auch B."/>
            <person name="Kono T."/>
            <person name="Mallez S."/>
            <person name="Zhang Y."/>
            <person name="Obille A."/>
            <person name="Becker A."/>
            <person name="Abrahante J.E."/>
            <person name="Garbe J."/>
            <person name="Badalamenti J.P."/>
            <person name="Herman A."/>
            <person name="Mangelson H."/>
            <person name="Liachko I."/>
            <person name="Sullivan S."/>
            <person name="Sone E.D."/>
            <person name="Koren S."/>
            <person name="Silverstein K.A.T."/>
            <person name="Beckman K.B."/>
            <person name="Gohl D.M."/>
        </authorList>
    </citation>
    <scope>NUCLEOTIDE SEQUENCE</scope>
    <source>
        <strain evidence="2">Duluth1</strain>
        <tissue evidence="2">Whole animal</tissue>
    </source>
</reference>
<evidence type="ECO:0000259" key="1">
    <source>
        <dbReference type="PROSITE" id="PS51233"/>
    </source>
</evidence>
<dbReference type="InterPro" id="IPR001846">
    <property type="entry name" value="VWF_type-D"/>
</dbReference>
<evidence type="ECO:0000313" key="2">
    <source>
        <dbReference type="EMBL" id="KAH3804937.1"/>
    </source>
</evidence>
<protein>
    <recommendedName>
        <fullName evidence="1">VWFD domain-containing protein</fullName>
    </recommendedName>
</protein>
<name>A0A9D4JEK7_DREPO</name>
<accession>A0A9D4JEK7</accession>
<keyword evidence="3" id="KW-1185">Reference proteome</keyword>
<dbReference type="AlphaFoldDB" id="A0A9D4JEK7"/>
<sequence length="78" mass="9023">MSVYVYPSPDDMNRVGGLCGTFNGDWNDDFLHSDGVSLTRSLANDWGFWWWREGGNPDAFSESWRQLCILLFLNTKKE</sequence>
<dbReference type="PROSITE" id="PS51233">
    <property type="entry name" value="VWFD"/>
    <property type="match status" value="1"/>
</dbReference>
<dbReference type="Proteomes" id="UP000828390">
    <property type="component" value="Unassembled WGS sequence"/>
</dbReference>
<proteinExistence type="predicted"/>
<reference evidence="2" key="2">
    <citation type="submission" date="2020-11" db="EMBL/GenBank/DDBJ databases">
        <authorList>
            <person name="McCartney M.A."/>
            <person name="Auch B."/>
            <person name="Kono T."/>
            <person name="Mallez S."/>
            <person name="Becker A."/>
            <person name="Gohl D.M."/>
            <person name="Silverstein K.A.T."/>
            <person name="Koren S."/>
            <person name="Bechman K.B."/>
            <person name="Herman A."/>
            <person name="Abrahante J.E."/>
            <person name="Garbe J."/>
        </authorList>
    </citation>
    <scope>NUCLEOTIDE SEQUENCE</scope>
    <source>
        <strain evidence="2">Duluth1</strain>
        <tissue evidence="2">Whole animal</tissue>
    </source>
</reference>
<evidence type="ECO:0000313" key="3">
    <source>
        <dbReference type="Proteomes" id="UP000828390"/>
    </source>
</evidence>
<organism evidence="2 3">
    <name type="scientific">Dreissena polymorpha</name>
    <name type="common">Zebra mussel</name>
    <name type="synonym">Mytilus polymorpha</name>
    <dbReference type="NCBI Taxonomy" id="45954"/>
    <lineage>
        <taxon>Eukaryota</taxon>
        <taxon>Metazoa</taxon>
        <taxon>Spiralia</taxon>
        <taxon>Lophotrochozoa</taxon>
        <taxon>Mollusca</taxon>
        <taxon>Bivalvia</taxon>
        <taxon>Autobranchia</taxon>
        <taxon>Heteroconchia</taxon>
        <taxon>Euheterodonta</taxon>
        <taxon>Imparidentia</taxon>
        <taxon>Neoheterodontei</taxon>
        <taxon>Myida</taxon>
        <taxon>Dreissenoidea</taxon>
        <taxon>Dreissenidae</taxon>
        <taxon>Dreissena</taxon>
    </lineage>
</organism>
<gene>
    <name evidence="2" type="ORF">DPMN_133230</name>
</gene>
<feature type="domain" description="VWFD" evidence="1">
    <location>
        <begin position="1"/>
        <end position="62"/>
    </location>
</feature>
<dbReference type="Pfam" id="PF00094">
    <property type="entry name" value="VWD"/>
    <property type="match status" value="1"/>
</dbReference>
<comment type="caution">
    <text evidence="2">The sequence shown here is derived from an EMBL/GenBank/DDBJ whole genome shotgun (WGS) entry which is preliminary data.</text>
</comment>